<name>A0A2B7ZE59_9EURO</name>
<evidence type="ECO:0000313" key="2">
    <source>
        <dbReference type="Proteomes" id="UP000226031"/>
    </source>
</evidence>
<evidence type="ECO:0000313" key="1">
    <source>
        <dbReference type="EMBL" id="PGH31292.1"/>
    </source>
</evidence>
<organism evidence="1 2">
    <name type="scientific">[Emmonsia] crescens</name>
    <dbReference type="NCBI Taxonomy" id="73230"/>
    <lineage>
        <taxon>Eukaryota</taxon>
        <taxon>Fungi</taxon>
        <taxon>Dikarya</taxon>
        <taxon>Ascomycota</taxon>
        <taxon>Pezizomycotina</taxon>
        <taxon>Eurotiomycetes</taxon>
        <taxon>Eurotiomycetidae</taxon>
        <taxon>Onygenales</taxon>
        <taxon>Ajellomycetaceae</taxon>
        <taxon>Emergomyces</taxon>
    </lineage>
</organism>
<sequence>MESHQPCLLCGLAIDSQNRRAVDTQAHTNIPWWATYQMLRLRTDNTGRESLVRPFVNFCIDLKSPYFVHVVCWSVLKKVAQPNDTDPQWLRRLTLVQHNLRPFLKVIPFRNSSPEFLDSGLEEELERCTERIQAWKNDRNIDVFARLPNEIIQVIHDFLDSHHDMLNLWQVTSVEPSPKKWLPPGRKYLAYGSPFMENNTFDKAARMIQRLLWNLHVEPSRFPHCANYSVVWDNAELVIEKAGNPFLGLDTDMDIPEQHCTHITATLLPKQLFGFSTHASELLGSKIMHLDCSSISFHFSHLPDRQYLCGFQLDDHITGYSGHSSNTVPRTELCGLRLVSDGHGYIAVQVKKNTAWDACWYGSSPEAYSSNENQMTFSQLEWPAGCEGDLIISLDGFKVHHVSYVSDKLDQPIKSQVWFSRLPSPGVKPVILFGRSSVDHLLPFTFFDHGFEDATAVSAYVDVYAHTITGFEFTFRGGTVSTLGRPHPMTSKLSFHLNVEKGEILAGIAFAQAKANYAFALKVFSNFGRCAIFGDPVARNWQYTHFPKGIFCASKYSSSDPKGAYMYVIPVLGVFQDQSTVDLESPSSLAAATVPAPVFTKPSLKQPNVWNTAAIGFDRHEGITLVFLSSTNLKSGFQITVYSAGDGGHLCGMRFIHLDGEIDILGETGKEYWSTTGIDDDQITQVTAYYTVKSETIYRIRGLRFDCASSRHFEVGDLDGACTSRTVDVSSNWVLTWAYHANLSYLLPPTSQNRFIVPTVEHSGCACADPLQ</sequence>
<proteinExistence type="predicted"/>
<dbReference type="AlphaFoldDB" id="A0A2B7ZE59"/>
<accession>A0A2B7ZE59</accession>
<reference evidence="1 2" key="1">
    <citation type="submission" date="2017-10" db="EMBL/GenBank/DDBJ databases">
        <title>Comparative genomics in systemic dimorphic fungi from Ajellomycetaceae.</title>
        <authorList>
            <person name="Munoz J.F."/>
            <person name="Mcewen J.G."/>
            <person name="Clay O.K."/>
            <person name="Cuomo C.A."/>
        </authorList>
    </citation>
    <scope>NUCLEOTIDE SEQUENCE [LARGE SCALE GENOMIC DNA]</scope>
    <source>
        <strain evidence="1 2">UAMH4076</strain>
    </source>
</reference>
<dbReference type="EMBL" id="PDND01000133">
    <property type="protein sequence ID" value="PGH31292.1"/>
    <property type="molecule type" value="Genomic_DNA"/>
</dbReference>
<protein>
    <submittedName>
        <fullName evidence="1">Uncharacterized protein</fullName>
    </submittedName>
</protein>
<dbReference type="VEuPathDB" id="FungiDB:EMCG_02452"/>
<keyword evidence="2" id="KW-1185">Reference proteome</keyword>
<gene>
    <name evidence="1" type="ORF">GX50_05937</name>
</gene>
<dbReference type="Proteomes" id="UP000226031">
    <property type="component" value="Unassembled WGS sequence"/>
</dbReference>
<comment type="caution">
    <text evidence="1">The sequence shown here is derived from an EMBL/GenBank/DDBJ whole genome shotgun (WGS) entry which is preliminary data.</text>
</comment>